<dbReference type="SFLD" id="SFLDS00029">
    <property type="entry name" value="Radical_SAM"/>
    <property type="match status" value="1"/>
</dbReference>
<keyword evidence="2" id="KW-0949">S-adenosyl-L-methionine</keyword>
<dbReference type="GO" id="GO:0005829">
    <property type="term" value="C:cytosol"/>
    <property type="evidence" value="ECO:0007669"/>
    <property type="project" value="TreeGrafter"/>
</dbReference>
<dbReference type="AlphaFoldDB" id="A0LKE0"/>
<evidence type="ECO:0000256" key="5">
    <source>
        <dbReference type="ARBA" id="ARBA00023014"/>
    </source>
</evidence>
<dbReference type="InterPro" id="IPR058240">
    <property type="entry name" value="rSAM_sf"/>
</dbReference>
<keyword evidence="8" id="KW-1185">Reference proteome</keyword>
<feature type="domain" description="Radical SAM core" evidence="6">
    <location>
        <begin position="289"/>
        <end position="508"/>
    </location>
</feature>
<dbReference type="GO" id="GO:0003824">
    <property type="term" value="F:catalytic activity"/>
    <property type="evidence" value="ECO:0007669"/>
    <property type="project" value="InterPro"/>
</dbReference>
<dbReference type="SMART" id="SM00729">
    <property type="entry name" value="Elp3"/>
    <property type="match status" value="1"/>
</dbReference>
<organism evidence="7 8">
    <name type="scientific">Syntrophobacter fumaroxidans (strain DSM 10017 / MPOB)</name>
    <dbReference type="NCBI Taxonomy" id="335543"/>
    <lineage>
        <taxon>Bacteria</taxon>
        <taxon>Pseudomonadati</taxon>
        <taxon>Thermodesulfobacteriota</taxon>
        <taxon>Syntrophobacteria</taxon>
        <taxon>Syntrophobacterales</taxon>
        <taxon>Syntrophobacteraceae</taxon>
        <taxon>Syntrophobacter</taxon>
    </lineage>
</organism>
<dbReference type="eggNOG" id="COG1032">
    <property type="taxonomic scope" value="Bacteria"/>
</dbReference>
<gene>
    <name evidence="7" type="ordered locus">Sfum_2210</name>
</gene>
<dbReference type="SUPFAM" id="SSF102114">
    <property type="entry name" value="Radical SAM enzymes"/>
    <property type="match status" value="1"/>
</dbReference>
<protein>
    <submittedName>
        <fullName evidence="7">Radical SAM domain protein</fullName>
    </submittedName>
</protein>
<dbReference type="KEGG" id="sfu:Sfum_2210"/>
<sequence>MNTKEETEDRRIALVFPPAIHPTGPPLGAAALKAFLLSRDPSRSVRVFDLNLAHYEQALRWMREGRLKMSLRKMDHASSAERVADTFRFLRGEKGLDAFASLPDYDEHAGFFSSFETVLNGLFDSFARKLLASLRVPPLADEYFRELIRPVKRFRPRLAGFSILFSQQVYFAAILARYLKEDDATIVFGGATLSVMPRPEVLLADRTVVPVGETRAGIPFGRFIDGLIVGEGETGIDALAGAGGCDPAHVPGLVYSDAGRVRRNGPRRIEKLEELPLPDFDDCNPAAYLSPMPILPYLSSRGCFWRRCAFCTHRKTYLAYREEPPEYTVSRLAELSRRHGAVLFSLVDEMIHPHRFSRLARKILEAGLDIRYAAYAKPTARFDAALLGRLHASGARVVMWGVESGNQRVLDLMRKGTRADRMGRVLEDARRAGIRNLVFVMFGFPSETRQEREDTMRFLEAHRDSIDALSKSRFILLEGADMLETPERFHITRVLDRTDRDPVSVAFDYEVSDGPTQAEARRFYEERMPYLNRFGRSPFFPRYRDHMLVHAVLRDSPRESTQHHE</sequence>
<proteinExistence type="predicted"/>
<keyword evidence="5" id="KW-0411">Iron-sulfur</keyword>
<dbReference type="InterPro" id="IPR023404">
    <property type="entry name" value="rSAM_horseshoe"/>
</dbReference>
<dbReference type="InParanoid" id="A0LKE0"/>
<dbReference type="GO" id="GO:0046872">
    <property type="term" value="F:metal ion binding"/>
    <property type="evidence" value="ECO:0007669"/>
    <property type="project" value="UniProtKB-KW"/>
</dbReference>
<dbReference type="EMBL" id="CP000478">
    <property type="protein sequence ID" value="ABK17892.1"/>
    <property type="molecule type" value="Genomic_DNA"/>
</dbReference>
<evidence type="ECO:0000313" key="8">
    <source>
        <dbReference type="Proteomes" id="UP000001784"/>
    </source>
</evidence>
<evidence type="ECO:0000313" key="7">
    <source>
        <dbReference type="EMBL" id="ABK17892.1"/>
    </source>
</evidence>
<dbReference type="Pfam" id="PF04055">
    <property type="entry name" value="Radical_SAM"/>
    <property type="match status" value="1"/>
</dbReference>
<dbReference type="PANTHER" id="PTHR43409:SF7">
    <property type="entry name" value="BLL1977 PROTEIN"/>
    <property type="match status" value="1"/>
</dbReference>
<dbReference type="Proteomes" id="UP000001784">
    <property type="component" value="Chromosome"/>
</dbReference>
<dbReference type="InterPro" id="IPR007197">
    <property type="entry name" value="rSAM"/>
</dbReference>
<evidence type="ECO:0000256" key="1">
    <source>
        <dbReference type="ARBA" id="ARBA00001966"/>
    </source>
</evidence>
<dbReference type="PANTHER" id="PTHR43409">
    <property type="entry name" value="ANAEROBIC MAGNESIUM-PROTOPORPHYRIN IX MONOMETHYL ESTER CYCLASE-RELATED"/>
    <property type="match status" value="1"/>
</dbReference>
<dbReference type="PROSITE" id="PS51918">
    <property type="entry name" value="RADICAL_SAM"/>
    <property type="match status" value="1"/>
</dbReference>
<dbReference type="CDD" id="cd01335">
    <property type="entry name" value="Radical_SAM"/>
    <property type="match status" value="1"/>
</dbReference>
<name>A0LKE0_SYNFM</name>
<dbReference type="Gene3D" id="3.80.30.20">
    <property type="entry name" value="tm_1862 like domain"/>
    <property type="match status" value="1"/>
</dbReference>
<dbReference type="HOGENOM" id="CLU_021572_0_0_7"/>
<keyword evidence="4" id="KW-0408">Iron</keyword>
<dbReference type="SFLD" id="SFLDG01082">
    <property type="entry name" value="B12-binding_domain_containing"/>
    <property type="match status" value="1"/>
</dbReference>
<keyword evidence="3" id="KW-0479">Metal-binding</keyword>
<evidence type="ECO:0000256" key="2">
    <source>
        <dbReference type="ARBA" id="ARBA00022691"/>
    </source>
</evidence>
<dbReference type="STRING" id="335543.Sfum_2210"/>
<reference evidence="7 8" key="1">
    <citation type="submission" date="2006-10" db="EMBL/GenBank/DDBJ databases">
        <title>Complete sequence of Syntrophobacter fumaroxidans MPOB.</title>
        <authorList>
            <consortium name="US DOE Joint Genome Institute"/>
            <person name="Copeland A."/>
            <person name="Lucas S."/>
            <person name="Lapidus A."/>
            <person name="Barry K."/>
            <person name="Detter J.C."/>
            <person name="Glavina del Rio T."/>
            <person name="Hammon N."/>
            <person name="Israni S."/>
            <person name="Pitluck S."/>
            <person name="Goltsman E.G."/>
            <person name="Martinez M."/>
            <person name="Schmutz J."/>
            <person name="Larimer F."/>
            <person name="Land M."/>
            <person name="Hauser L."/>
            <person name="Kyrpides N."/>
            <person name="Kim E."/>
            <person name="Boone D.R."/>
            <person name="Brockman F."/>
            <person name="Culley D."/>
            <person name="Ferry J."/>
            <person name="Gunsalus R."/>
            <person name="McInerney M.J."/>
            <person name="Morrison M."/>
            <person name="Plugge C."/>
            <person name="Rohlin L."/>
            <person name="Scholten J."/>
            <person name="Sieber J."/>
            <person name="Stams A.J.M."/>
            <person name="Worm P."/>
            <person name="Henstra A.M."/>
            <person name="Richardson P."/>
        </authorList>
    </citation>
    <scope>NUCLEOTIDE SEQUENCE [LARGE SCALE GENOMIC DNA]</scope>
    <source>
        <strain evidence="8">DSM 10017 / MPOB</strain>
    </source>
</reference>
<dbReference type="GO" id="GO:0051536">
    <property type="term" value="F:iron-sulfur cluster binding"/>
    <property type="evidence" value="ECO:0007669"/>
    <property type="project" value="UniProtKB-KW"/>
</dbReference>
<dbReference type="OrthoDB" id="9762608at2"/>
<evidence type="ECO:0000256" key="4">
    <source>
        <dbReference type="ARBA" id="ARBA00023004"/>
    </source>
</evidence>
<evidence type="ECO:0000259" key="6">
    <source>
        <dbReference type="PROSITE" id="PS51918"/>
    </source>
</evidence>
<evidence type="ECO:0000256" key="3">
    <source>
        <dbReference type="ARBA" id="ARBA00022723"/>
    </source>
</evidence>
<dbReference type="InterPro" id="IPR006638">
    <property type="entry name" value="Elp3/MiaA/NifB-like_rSAM"/>
</dbReference>
<dbReference type="RefSeq" id="WP_011699061.1">
    <property type="nucleotide sequence ID" value="NC_008554.1"/>
</dbReference>
<comment type="cofactor">
    <cofactor evidence="1">
        <name>[4Fe-4S] cluster</name>
        <dbReference type="ChEBI" id="CHEBI:49883"/>
    </cofactor>
</comment>
<dbReference type="InterPro" id="IPR051198">
    <property type="entry name" value="BchE-like"/>
</dbReference>
<accession>A0LKE0</accession>